<sequence length="149" mass="16505">MGRNISGFKDMLEICKGIITIVIAGVNMRTITVTETAFKGLQEKLDNMKTDFEDRLVSLNTNLDNLRVQGSSATNKDMDVEEEKIRDDIDCTNDSLALCIETSKQVEKKSMNVFENVSAAQDAHQVIVSTVGDLIAESESMQVLEQDNV</sequence>
<gene>
    <name evidence="2" type="ORF">BCR34DRAFT_614241</name>
</gene>
<dbReference type="EMBL" id="MCFA01000055">
    <property type="protein sequence ID" value="ORY11998.1"/>
    <property type="molecule type" value="Genomic_DNA"/>
</dbReference>
<name>A0A1Y1ZP48_9PLEO</name>
<protein>
    <recommendedName>
        <fullName evidence="1">Azaphilone pigments biosynthesis cluster protein L N-terminal domain-containing protein</fullName>
    </recommendedName>
</protein>
<evidence type="ECO:0000313" key="3">
    <source>
        <dbReference type="Proteomes" id="UP000193144"/>
    </source>
</evidence>
<feature type="domain" description="Azaphilone pigments biosynthesis cluster protein L N-terminal" evidence="1">
    <location>
        <begin position="1"/>
        <end position="99"/>
    </location>
</feature>
<dbReference type="AlphaFoldDB" id="A0A1Y1ZP48"/>
<dbReference type="OrthoDB" id="5068804at2759"/>
<dbReference type="Proteomes" id="UP000193144">
    <property type="component" value="Unassembled WGS sequence"/>
</dbReference>
<dbReference type="InterPro" id="IPR031348">
    <property type="entry name" value="PigL_N"/>
</dbReference>
<organism evidence="2 3">
    <name type="scientific">Clohesyomyces aquaticus</name>
    <dbReference type="NCBI Taxonomy" id="1231657"/>
    <lineage>
        <taxon>Eukaryota</taxon>
        <taxon>Fungi</taxon>
        <taxon>Dikarya</taxon>
        <taxon>Ascomycota</taxon>
        <taxon>Pezizomycotina</taxon>
        <taxon>Dothideomycetes</taxon>
        <taxon>Pleosporomycetidae</taxon>
        <taxon>Pleosporales</taxon>
        <taxon>Lindgomycetaceae</taxon>
        <taxon>Clohesyomyces</taxon>
    </lineage>
</organism>
<keyword evidence="3" id="KW-1185">Reference proteome</keyword>
<evidence type="ECO:0000259" key="1">
    <source>
        <dbReference type="Pfam" id="PF17111"/>
    </source>
</evidence>
<comment type="caution">
    <text evidence="2">The sequence shown here is derived from an EMBL/GenBank/DDBJ whole genome shotgun (WGS) entry which is preliminary data.</text>
</comment>
<dbReference type="Pfam" id="PF17111">
    <property type="entry name" value="PigL_N"/>
    <property type="match status" value="1"/>
</dbReference>
<dbReference type="STRING" id="1231657.A0A1Y1ZP48"/>
<accession>A0A1Y1ZP48</accession>
<reference evidence="2 3" key="1">
    <citation type="submission" date="2016-07" db="EMBL/GenBank/DDBJ databases">
        <title>Pervasive Adenine N6-methylation of Active Genes in Fungi.</title>
        <authorList>
            <consortium name="DOE Joint Genome Institute"/>
            <person name="Mondo S.J."/>
            <person name="Dannebaum R.O."/>
            <person name="Kuo R.C."/>
            <person name="Labutti K."/>
            <person name="Haridas S."/>
            <person name="Kuo A."/>
            <person name="Salamov A."/>
            <person name="Ahrendt S.R."/>
            <person name="Lipzen A."/>
            <person name="Sullivan W."/>
            <person name="Andreopoulos W.B."/>
            <person name="Clum A."/>
            <person name="Lindquist E."/>
            <person name="Daum C."/>
            <person name="Ramamoorthy G.K."/>
            <person name="Gryganskyi A."/>
            <person name="Culley D."/>
            <person name="Magnuson J.K."/>
            <person name="James T.Y."/>
            <person name="O'Malley M.A."/>
            <person name="Stajich J.E."/>
            <person name="Spatafora J.W."/>
            <person name="Visel A."/>
            <person name="Grigoriev I.V."/>
        </authorList>
    </citation>
    <scope>NUCLEOTIDE SEQUENCE [LARGE SCALE GENOMIC DNA]</scope>
    <source>
        <strain evidence="2 3">CBS 115471</strain>
    </source>
</reference>
<proteinExistence type="predicted"/>
<evidence type="ECO:0000313" key="2">
    <source>
        <dbReference type="EMBL" id="ORY11998.1"/>
    </source>
</evidence>